<name>A0A8J6CUZ8_9ROSI</name>
<protein>
    <submittedName>
        <fullName evidence="1">Uncharacterized protein</fullName>
    </submittedName>
</protein>
<gene>
    <name evidence="1" type="ORF">CXB51_016478</name>
</gene>
<reference evidence="1 2" key="1">
    <citation type="journal article" date="2021" name="bioRxiv">
        <title>The Gossypium anomalum genome as a resource for cotton improvement and evolutionary analysis of hybrid incompatibility.</title>
        <authorList>
            <person name="Grover C.E."/>
            <person name="Yuan D."/>
            <person name="Arick M.A."/>
            <person name="Miller E.R."/>
            <person name="Hu G."/>
            <person name="Peterson D.G."/>
            <person name="Wendel J.F."/>
            <person name="Udall J.A."/>
        </authorList>
    </citation>
    <scope>NUCLEOTIDE SEQUENCE [LARGE SCALE GENOMIC DNA]</scope>
    <source>
        <strain evidence="1">JFW-Udall</strain>
        <tissue evidence="1">Leaf</tissue>
    </source>
</reference>
<dbReference type="Proteomes" id="UP000701853">
    <property type="component" value="Chromosome 7"/>
</dbReference>
<comment type="caution">
    <text evidence="1">The sequence shown here is derived from an EMBL/GenBank/DDBJ whole genome shotgun (WGS) entry which is preliminary data.</text>
</comment>
<proteinExistence type="predicted"/>
<sequence>MTTLRPLVLHAPTRRRIQRFRRLKTFAFLGKSQVIKRRNLWPLINAPITDPGITALMELLERRASKGPRRLGWLEASRTPLRR</sequence>
<accession>A0A8J6CUZ8</accession>
<organism evidence="1 2">
    <name type="scientific">Gossypium anomalum</name>
    <dbReference type="NCBI Taxonomy" id="47600"/>
    <lineage>
        <taxon>Eukaryota</taxon>
        <taxon>Viridiplantae</taxon>
        <taxon>Streptophyta</taxon>
        <taxon>Embryophyta</taxon>
        <taxon>Tracheophyta</taxon>
        <taxon>Spermatophyta</taxon>
        <taxon>Magnoliopsida</taxon>
        <taxon>eudicotyledons</taxon>
        <taxon>Gunneridae</taxon>
        <taxon>Pentapetalae</taxon>
        <taxon>rosids</taxon>
        <taxon>malvids</taxon>
        <taxon>Malvales</taxon>
        <taxon>Malvaceae</taxon>
        <taxon>Malvoideae</taxon>
        <taxon>Gossypium</taxon>
    </lineage>
</organism>
<dbReference type="AlphaFoldDB" id="A0A8J6CUZ8"/>
<keyword evidence="2" id="KW-1185">Reference proteome</keyword>
<evidence type="ECO:0000313" key="2">
    <source>
        <dbReference type="Proteomes" id="UP000701853"/>
    </source>
</evidence>
<dbReference type="EMBL" id="JAHUZN010000007">
    <property type="protein sequence ID" value="KAG8488422.1"/>
    <property type="molecule type" value="Genomic_DNA"/>
</dbReference>
<evidence type="ECO:0000313" key="1">
    <source>
        <dbReference type="EMBL" id="KAG8488422.1"/>
    </source>
</evidence>